<keyword evidence="3" id="KW-1185">Reference proteome</keyword>
<dbReference type="Proteomes" id="UP000008141">
    <property type="component" value="Unassembled WGS sequence"/>
</dbReference>
<dbReference type="FunCoup" id="E1Z2C2">
    <property type="interactions" value="256"/>
</dbReference>
<dbReference type="OrthoDB" id="2019121at2759"/>
<accession>E1Z2C2</accession>
<dbReference type="InParanoid" id="E1Z2C2"/>
<evidence type="ECO:0000313" key="3">
    <source>
        <dbReference type="Proteomes" id="UP000008141"/>
    </source>
</evidence>
<organism evidence="3">
    <name type="scientific">Chlorella variabilis</name>
    <name type="common">Green alga</name>
    <dbReference type="NCBI Taxonomy" id="554065"/>
    <lineage>
        <taxon>Eukaryota</taxon>
        <taxon>Viridiplantae</taxon>
        <taxon>Chlorophyta</taxon>
        <taxon>core chlorophytes</taxon>
        <taxon>Trebouxiophyceae</taxon>
        <taxon>Chlorellales</taxon>
        <taxon>Chlorellaceae</taxon>
        <taxon>Chlorella clade</taxon>
        <taxon>Chlorella</taxon>
    </lineage>
</organism>
<dbReference type="InterPro" id="IPR029055">
    <property type="entry name" value="Ntn_hydrolases_N"/>
</dbReference>
<reference evidence="2 3" key="1">
    <citation type="journal article" date="2010" name="Plant Cell">
        <title>The Chlorella variabilis NC64A genome reveals adaptation to photosymbiosis, coevolution with viruses, and cryptic sex.</title>
        <authorList>
            <person name="Blanc G."/>
            <person name="Duncan G."/>
            <person name="Agarkova I."/>
            <person name="Borodovsky M."/>
            <person name="Gurnon J."/>
            <person name="Kuo A."/>
            <person name="Lindquist E."/>
            <person name="Lucas S."/>
            <person name="Pangilinan J."/>
            <person name="Polle J."/>
            <person name="Salamov A."/>
            <person name="Terry A."/>
            <person name="Yamada T."/>
            <person name="Dunigan D.D."/>
            <person name="Grigoriev I.V."/>
            <person name="Claverie J.M."/>
            <person name="Van Etten J.L."/>
        </authorList>
    </citation>
    <scope>NUCLEOTIDE SEQUENCE [LARGE SCALE GENOMIC DNA]</scope>
    <source>
        <strain evidence="2 3">NC64A</strain>
    </source>
</reference>
<dbReference type="CDD" id="cd00352">
    <property type="entry name" value="Gn_AT_II"/>
    <property type="match status" value="1"/>
</dbReference>
<protein>
    <submittedName>
        <fullName evidence="2">Expressed protein</fullName>
    </submittedName>
</protein>
<dbReference type="EMBL" id="GL433835">
    <property type="protein sequence ID" value="EFN59976.1"/>
    <property type="molecule type" value="Genomic_DNA"/>
</dbReference>
<dbReference type="GeneID" id="17359330"/>
<dbReference type="InterPro" id="IPR044828">
    <property type="entry name" value="TSJT1-like"/>
</dbReference>
<dbReference type="Gene3D" id="3.60.20.10">
    <property type="entry name" value="Glutamine Phosphoribosylpyrophosphate, subunit 1, domain 1"/>
    <property type="match status" value="1"/>
</dbReference>
<proteinExistence type="predicted"/>
<gene>
    <name evidence="2" type="ORF">CHLNCDRAFT_133092</name>
</gene>
<dbReference type="InterPro" id="IPR024286">
    <property type="entry name" value="DUF3700"/>
</dbReference>
<evidence type="ECO:0000313" key="2">
    <source>
        <dbReference type="EMBL" id="EFN59976.1"/>
    </source>
</evidence>
<dbReference type="PANTHER" id="PTHR45952">
    <property type="entry name" value="ALUMINUM INDUCED PROTEIN WITH YGL AND LRDR MOTIFS"/>
    <property type="match status" value="1"/>
</dbReference>
<name>E1Z2C2_CHLVA</name>
<dbReference type="RefSeq" id="XP_005852078.1">
    <property type="nucleotide sequence ID" value="XM_005852016.1"/>
</dbReference>
<dbReference type="KEGG" id="cvr:CHLNCDRAFT_133092"/>
<dbReference type="STRING" id="554065.E1Z2C2"/>
<dbReference type="AlphaFoldDB" id="E1Z2C2"/>
<evidence type="ECO:0000259" key="1">
    <source>
        <dbReference type="SMART" id="SM01172"/>
    </source>
</evidence>
<dbReference type="Pfam" id="PF12481">
    <property type="entry name" value="DUF3700"/>
    <property type="match status" value="1"/>
</dbReference>
<dbReference type="PANTHER" id="PTHR45952:SF4">
    <property type="entry name" value="ALUMINUM INDUCED PROTEIN WITH YGL AND LRDR MOTIFS"/>
    <property type="match status" value="1"/>
</dbReference>
<dbReference type="eggNOG" id="ENOG502QT10">
    <property type="taxonomic scope" value="Eukaryota"/>
</dbReference>
<dbReference type="SMART" id="SM01172">
    <property type="entry name" value="DUF3700"/>
    <property type="match status" value="1"/>
</dbReference>
<dbReference type="SUPFAM" id="SSF56235">
    <property type="entry name" value="N-terminal nucleophile aminohydrolases (Ntn hydrolases)"/>
    <property type="match status" value="1"/>
</dbReference>
<feature type="domain" description="DUF3700" evidence="1">
    <location>
        <begin position="2"/>
        <end position="240"/>
    </location>
</feature>
<sequence>MLSVFCKPRELPGSPLSPVGAKRRLLEHSSLIPEEEEYLQQVLDSLYTSLPGRQHAYVTEHYLGGGANAIAYIESLTQGMASDGDVSVFFKGTLEDNPEELEDAQFILQEYKRCFDVGPGGGGETPVMDVLAQLRGPWAFVVYDRSHGRIVAARDAAGEEPLCWGTTLLSEGVLFSSDKALLEGECADADDFPPGAIYVSEDFSTVGQITSYAADSAAAAAAAQQEALCRVESSSDLRKVPSVGQIEAN</sequence>